<dbReference type="PATRIC" id="fig|652.5.peg.3839"/>
<reference evidence="3" key="1">
    <citation type="submission" date="2015-10" db="EMBL/GenBank/DDBJ databases">
        <title>Complete Genome Sequence of Aeromonas schubertii strain WL1483.</title>
        <authorList>
            <person name="Liu L."/>
        </authorList>
    </citation>
    <scope>NUCLEOTIDE SEQUENCE [LARGE SCALE GENOMIC DNA]</scope>
    <source>
        <strain evidence="3">WL1483</strain>
    </source>
</reference>
<evidence type="ECO:0000256" key="1">
    <source>
        <dbReference type="SAM" id="MobiDB-lite"/>
    </source>
</evidence>
<dbReference type="RefSeq" id="WP_060587502.1">
    <property type="nucleotide sequence ID" value="NZ_CP013067.1"/>
</dbReference>
<proteinExistence type="predicted"/>
<dbReference type="AlphaFoldDB" id="A0A0S2SFF3"/>
<feature type="region of interest" description="Disordered" evidence="1">
    <location>
        <begin position="94"/>
        <end position="144"/>
    </location>
</feature>
<protein>
    <submittedName>
        <fullName evidence="2">Uncharacterized protein</fullName>
    </submittedName>
</protein>
<name>A0A0S2SFF3_9GAMM</name>
<accession>A0A0S2SFF3</accession>
<dbReference type="Proteomes" id="UP000058114">
    <property type="component" value="Chromosome"/>
</dbReference>
<gene>
    <name evidence="2" type="ORF">WL1483_1018</name>
</gene>
<evidence type="ECO:0000313" key="3">
    <source>
        <dbReference type="Proteomes" id="UP000058114"/>
    </source>
</evidence>
<evidence type="ECO:0000313" key="2">
    <source>
        <dbReference type="EMBL" id="ALP40437.1"/>
    </source>
</evidence>
<reference evidence="2 3" key="2">
    <citation type="journal article" date="2016" name="Genome Announc.">
        <title>Complete Genome Sequence of the Highly Virulent Aeromonas schubertii Strain WL1483, Isolated from Diseased Snakehead Fish (Channa argus) in China.</title>
        <authorList>
            <person name="Liu L."/>
            <person name="Li N."/>
            <person name="Zhang D."/>
            <person name="Fu X."/>
            <person name="Shi C."/>
            <person name="Lin Q."/>
            <person name="Hao G."/>
        </authorList>
    </citation>
    <scope>NUCLEOTIDE SEQUENCE [LARGE SCALE GENOMIC DNA]</scope>
    <source>
        <strain evidence="2 3">WL1483</strain>
    </source>
</reference>
<organism evidence="2 3">
    <name type="scientific">Aeromonas schubertii</name>
    <dbReference type="NCBI Taxonomy" id="652"/>
    <lineage>
        <taxon>Bacteria</taxon>
        <taxon>Pseudomonadati</taxon>
        <taxon>Pseudomonadota</taxon>
        <taxon>Gammaproteobacteria</taxon>
        <taxon>Aeromonadales</taxon>
        <taxon>Aeromonadaceae</taxon>
        <taxon>Aeromonas</taxon>
    </lineage>
</organism>
<dbReference type="EMBL" id="CP013067">
    <property type="protein sequence ID" value="ALP40437.1"/>
    <property type="molecule type" value="Genomic_DNA"/>
</dbReference>
<sequence length="144" mass="15049">MSALFKLLPTLLGLLIGTLLFVQGERLSTRTKELTTAHSTLTALQNVNDLQAQALADYPKREQTLRQQLATLSGELAALDQHNRSISDELERALATPPAGRPNCAREPLPAGALRLLKPTGAPDANPGSDTPSPGGAGAPLPGA</sequence>
<dbReference type="KEGG" id="asr:WL1483_1018"/>